<dbReference type="GO" id="GO:0009654">
    <property type="term" value="C:photosystem II oxygen evolving complex"/>
    <property type="evidence" value="ECO:0007669"/>
    <property type="project" value="InterPro"/>
</dbReference>
<organism evidence="6 7">
    <name type="scientific">Crocosphaera chwakensis CCY0110</name>
    <dbReference type="NCBI Taxonomy" id="391612"/>
    <lineage>
        <taxon>Bacteria</taxon>
        <taxon>Bacillati</taxon>
        <taxon>Cyanobacteriota</taxon>
        <taxon>Cyanophyceae</taxon>
        <taxon>Oscillatoriophycideae</taxon>
        <taxon>Chroococcales</taxon>
        <taxon>Aphanothecaceae</taxon>
        <taxon>Crocosphaera</taxon>
        <taxon>Crocosphaera chwakensis</taxon>
    </lineage>
</organism>
<keyword evidence="3" id="KW-0472">Membrane</keyword>
<dbReference type="PANTHER" id="PTHR34963">
    <property type="match status" value="1"/>
</dbReference>
<evidence type="ECO:0000256" key="5">
    <source>
        <dbReference type="RuleBase" id="RU003509"/>
    </source>
</evidence>
<evidence type="ECO:0000256" key="4">
    <source>
        <dbReference type="ARBA" id="ARBA00023276"/>
    </source>
</evidence>
<evidence type="ECO:0000313" key="6">
    <source>
        <dbReference type="EMBL" id="EAZ90020.1"/>
    </source>
</evidence>
<dbReference type="RefSeq" id="WP_008276901.1">
    <property type="nucleotide sequence ID" value="NZ_AAXW01000032.1"/>
</dbReference>
<dbReference type="Proteomes" id="UP000003781">
    <property type="component" value="Unassembled WGS sequence"/>
</dbReference>
<name>A3IU46_9CHRO</name>
<dbReference type="AlphaFoldDB" id="A3IU46"/>
<dbReference type="InterPro" id="IPR038676">
    <property type="entry name" value="Psb28_c1_sf"/>
</dbReference>
<dbReference type="Gene3D" id="2.40.30.220">
    <property type="entry name" value="Photosystem II Psb28"/>
    <property type="match status" value="1"/>
</dbReference>
<dbReference type="OrthoDB" id="559598at2"/>
<dbReference type="EMBL" id="AAXW01000032">
    <property type="protein sequence ID" value="EAZ90020.1"/>
    <property type="molecule type" value="Genomic_DNA"/>
</dbReference>
<keyword evidence="2 5" id="KW-0602">Photosynthesis</keyword>
<evidence type="ECO:0000313" key="7">
    <source>
        <dbReference type="Proteomes" id="UP000003781"/>
    </source>
</evidence>
<evidence type="ECO:0000256" key="2">
    <source>
        <dbReference type="ARBA" id="ARBA00022531"/>
    </source>
</evidence>
<dbReference type="eggNOG" id="COG3310">
    <property type="taxonomic scope" value="Bacteria"/>
</dbReference>
<evidence type="ECO:0000256" key="1">
    <source>
        <dbReference type="ARBA" id="ARBA00004170"/>
    </source>
</evidence>
<dbReference type="GO" id="GO:0015979">
    <property type="term" value="P:photosynthesis"/>
    <property type="evidence" value="ECO:0007669"/>
    <property type="project" value="UniProtKB-KW"/>
</dbReference>
<dbReference type="NCBIfam" id="TIGR03047">
    <property type="entry name" value="PS_II_psb28"/>
    <property type="match status" value="1"/>
</dbReference>
<accession>A3IU46</accession>
<comment type="caution">
    <text evidence="6">The sequence shown here is derived from an EMBL/GenBank/DDBJ whole genome shotgun (WGS) entry which is preliminary data.</text>
</comment>
<comment type="subcellular location">
    <subcellularLocation>
        <location evidence="1">Membrane</location>
        <topology evidence="1">Peripheral membrane protein</topology>
    </subcellularLocation>
</comment>
<sequence length="123" mass="14345">MSDVTPSIEFFVGISEELSNVRLRRSKQTGIRNVLMIFENLKSLERFRSYTTQTYGDLRLIDSEGEISVTPSSLKIIWGGDEGDELKEVRCGFEIEKDDHWDRFMRFMERYAEANGMAYQDSQ</sequence>
<dbReference type="PANTHER" id="PTHR34963:SF2">
    <property type="entry name" value="PHOTOSYSTEM II REACTION CENTER PSB28 PROTEIN, CHLOROPLASTIC"/>
    <property type="match status" value="1"/>
</dbReference>
<protein>
    <recommendedName>
        <fullName evidence="5">Photosystem II reaction center Psb28 protein</fullName>
    </recommendedName>
</protein>
<evidence type="ECO:0000256" key="3">
    <source>
        <dbReference type="ARBA" id="ARBA00023136"/>
    </source>
</evidence>
<comment type="similarity">
    <text evidence="5">Belongs to the Psb28 family.</text>
</comment>
<keyword evidence="7" id="KW-1185">Reference proteome</keyword>
<keyword evidence="4 5" id="KW-0604">Photosystem II</keyword>
<proteinExistence type="inferred from homology"/>
<gene>
    <name evidence="6" type="ORF">CY0110_20795</name>
</gene>
<reference evidence="6 7" key="1">
    <citation type="submission" date="2007-03" db="EMBL/GenBank/DDBJ databases">
        <authorList>
            <person name="Stal L."/>
            <person name="Ferriera S."/>
            <person name="Johnson J."/>
            <person name="Kravitz S."/>
            <person name="Beeson K."/>
            <person name="Sutton G."/>
            <person name="Rogers Y.-H."/>
            <person name="Friedman R."/>
            <person name="Frazier M."/>
            <person name="Venter J.C."/>
        </authorList>
    </citation>
    <scope>NUCLEOTIDE SEQUENCE [LARGE SCALE GENOMIC DNA]</scope>
    <source>
        <strain evidence="6 7">CCY0110</strain>
    </source>
</reference>
<dbReference type="Pfam" id="PF03912">
    <property type="entry name" value="Psb28"/>
    <property type="match status" value="1"/>
</dbReference>
<dbReference type="InterPro" id="IPR005610">
    <property type="entry name" value="PSII_Psb28_class-1"/>
</dbReference>